<organism evidence="8 10">
    <name type="scientific">Rotaria sordida</name>
    <dbReference type="NCBI Taxonomy" id="392033"/>
    <lineage>
        <taxon>Eukaryota</taxon>
        <taxon>Metazoa</taxon>
        <taxon>Spiralia</taxon>
        <taxon>Gnathifera</taxon>
        <taxon>Rotifera</taxon>
        <taxon>Eurotatoria</taxon>
        <taxon>Bdelloidea</taxon>
        <taxon>Philodinida</taxon>
        <taxon>Philodinidae</taxon>
        <taxon>Rotaria</taxon>
    </lineage>
</organism>
<comment type="similarity">
    <text evidence="2">Belongs to the cytochrome P450 family.</text>
</comment>
<evidence type="ECO:0000256" key="2">
    <source>
        <dbReference type="ARBA" id="ARBA00010617"/>
    </source>
</evidence>
<dbReference type="AlphaFoldDB" id="A0A813Z472"/>
<name>A0A813Z472_9BILA</name>
<accession>A0A813Z472</accession>
<evidence type="ECO:0000256" key="3">
    <source>
        <dbReference type="ARBA" id="ARBA00022723"/>
    </source>
</evidence>
<evidence type="ECO:0000256" key="7">
    <source>
        <dbReference type="PIRSR" id="PIRSR602401-1"/>
    </source>
</evidence>
<dbReference type="PANTHER" id="PTHR24303">
    <property type="entry name" value="HEME-BINDING MONOOXYGENASE FAMILY"/>
    <property type="match status" value="1"/>
</dbReference>
<evidence type="ECO:0000256" key="1">
    <source>
        <dbReference type="ARBA" id="ARBA00001971"/>
    </source>
</evidence>
<evidence type="ECO:0000256" key="5">
    <source>
        <dbReference type="ARBA" id="ARBA00023004"/>
    </source>
</evidence>
<dbReference type="InterPro" id="IPR002401">
    <property type="entry name" value="Cyt_P450_E_grp-I"/>
</dbReference>
<dbReference type="InterPro" id="IPR001128">
    <property type="entry name" value="Cyt_P450"/>
</dbReference>
<dbReference type="Proteomes" id="UP000663854">
    <property type="component" value="Unassembled WGS sequence"/>
</dbReference>
<comment type="cofactor">
    <cofactor evidence="1 7">
        <name>heme</name>
        <dbReference type="ChEBI" id="CHEBI:30413"/>
    </cofactor>
</comment>
<keyword evidence="4" id="KW-0560">Oxidoreductase</keyword>
<keyword evidence="11" id="KW-1185">Reference proteome</keyword>
<dbReference type="Proteomes" id="UP000663870">
    <property type="component" value="Unassembled WGS sequence"/>
</dbReference>
<keyword evidence="3 7" id="KW-0479">Metal-binding</keyword>
<keyword evidence="6" id="KW-0503">Monooxygenase</keyword>
<comment type="caution">
    <text evidence="8">The sequence shown here is derived from an EMBL/GenBank/DDBJ whole genome shotgun (WGS) entry which is preliminary data.</text>
</comment>
<evidence type="ECO:0000256" key="6">
    <source>
        <dbReference type="ARBA" id="ARBA00023033"/>
    </source>
</evidence>
<keyword evidence="7" id="KW-0349">Heme</keyword>
<evidence type="ECO:0008006" key="12">
    <source>
        <dbReference type="Google" id="ProtNLM"/>
    </source>
</evidence>
<gene>
    <name evidence="9" type="ORF">JXQ802_LOCUS45172</name>
    <name evidence="8" type="ORF">PYM288_LOCUS9147</name>
</gene>
<evidence type="ECO:0000313" key="8">
    <source>
        <dbReference type="EMBL" id="CAF0893533.1"/>
    </source>
</evidence>
<keyword evidence="5 7" id="KW-0408">Iron</keyword>
<dbReference type="GO" id="GO:0016705">
    <property type="term" value="F:oxidoreductase activity, acting on paired donors, with incorporation or reduction of molecular oxygen"/>
    <property type="evidence" value="ECO:0007669"/>
    <property type="project" value="InterPro"/>
</dbReference>
<dbReference type="EMBL" id="CAJNOH010000129">
    <property type="protein sequence ID" value="CAF0893533.1"/>
    <property type="molecule type" value="Genomic_DNA"/>
</dbReference>
<evidence type="ECO:0000313" key="11">
    <source>
        <dbReference type="Proteomes" id="UP000663870"/>
    </source>
</evidence>
<sequence length="310" mass="36321">MQHELKYIAHDVGLHLFCGPNGSEYLSELHELVDELEDLMSITFDAKWLNIDGIRWLLPASYRLRQRIAAFRDNFKTILMKLIDRSQSDNDESDSVLARFIRDSTDCEISFEEFMDTTIEGLLAPTEGSAATFTYTLILLAQYPHVQSKLRESIQHLGYSFNLNDLHDIKYLDHILSECQRLYPIFMFNAPESASCDMIIDNIFLPKNSMVILDVISLNRNEDVWPQPLVFKPERFESITEEQRKAVHSFGIGRNRRCLGEHMIKAIHKLLVAHIVQRYEIRLPEPIEIIKRKRRPFIYVPEQRLHFIPF</sequence>
<dbReference type="Gene3D" id="1.10.630.10">
    <property type="entry name" value="Cytochrome P450"/>
    <property type="match status" value="1"/>
</dbReference>
<protein>
    <recommendedName>
        <fullName evidence="12">Cytochrome P450</fullName>
    </recommendedName>
</protein>
<feature type="binding site" description="axial binding residue" evidence="7">
    <location>
        <position position="258"/>
    </location>
    <ligand>
        <name>heme</name>
        <dbReference type="ChEBI" id="CHEBI:30413"/>
    </ligand>
    <ligandPart>
        <name>Fe</name>
        <dbReference type="ChEBI" id="CHEBI:18248"/>
    </ligandPart>
</feature>
<dbReference type="GO" id="GO:0004497">
    <property type="term" value="F:monooxygenase activity"/>
    <property type="evidence" value="ECO:0007669"/>
    <property type="project" value="UniProtKB-KW"/>
</dbReference>
<evidence type="ECO:0000313" key="10">
    <source>
        <dbReference type="Proteomes" id="UP000663854"/>
    </source>
</evidence>
<evidence type="ECO:0000256" key="4">
    <source>
        <dbReference type="ARBA" id="ARBA00023002"/>
    </source>
</evidence>
<dbReference type="GO" id="GO:0020037">
    <property type="term" value="F:heme binding"/>
    <property type="evidence" value="ECO:0007669"/>
    <property type="project" value="InterPro"/>
</dbReference>
<dbReference type="EMBL" id="CAJNOL010003676">
    <property type="protein sequence ID" value="CAF1570682.1"/>
    <property type="molecule type" value="Genomic_DNA"/>
</dbReference>
<proteinExistence type="inferred from homology"/>
<dbReference type="SUPFAM" id="SSF48264">
    <property type="entry name" value="Cytochrome P450"/>
    <property type="match status" value="1"/>
</dbReference>
<dbReference type="InterPro" id="IPR036396">
    <property type="entry name" value="Cyt_P450_sf"/>
</dbReference>
<dbReference type="PRINTS" id="PR00463">
    <property type="entry name" value="EP450I"/>
</dbReference>
<evidence type="ECO:0000313" key="9">
    <source>
        <dbReference type="EMBL" id="CAF1570682.1"/>
    </source>
</evidence>
<reference evidence="8" key="1">
    <citation type="submission" date="2021-02" db="EMBL/GenBank/DDBJ databases">
        <authorList>
            <person name="Nowell W R."/>
        </authorList>
    </citation>
    <scope>NUCLEOTIDE SEQUENCE</scope>
</reference>
<dbReference type="GO" id="GO:0005506">
    <property type="term" value="F:iron ion binding"/>
    <property type="evidence" value="ECO:0007669"/>
    <property type="project" value="InterPro"/>
</dbReference>
<dbReference type="Pfam" id="PF00067">
    <property type="entry name" value="p450"/>
    <property type="match status" value="1"/>
</dbReference>
<dbReference type="PANTHER" id="PTHR24303:SF31">
    <property type="entry name" value="CYTOCHROME P450 307A1-RELATED"/>
    <property type="match status" value="1"/>
</dbReference>